<organism evidence="1 2">
    <name type="scientific">Vicia faba</name>
    <name type="common">Broad bean</name>
    <name type="synonym">Faba vulgaris</name>
    <dbReference type="NCBI Taxonomy" id="3906"/>
    <lineage>
        <taxon>Eukaryota</taxon>
        <taxon>Viridiplantae</taxon>
        <taxon>Streptophyta</taxon>
        <taxon>Embryophyta</taxon>
        <taxon>Tracheophyta</taxon>
        <taxon>Spermatophyta</taxon>
        <taxon>Magnoliopsida</taxon>
        <taxon>eudicotyledons</taxon>
        <taxon>Gunneridae</taxon>
        <taxon>Pentapetalae</taxon>
        <taxon>rosids</taxon>
        <taxon>fabids</taxon>
        <taxon>Fabales</taxon>
        <taxon>Fabaceae</taxon>
        <taxon>Papilionoideae</taxon>
        <taxon>50 kb inversion clade</taxon>
        <taxon>NPAAA clade</taxon>
        <taxon>Hologalegina</taxon>
        <taxon>IRL clade</taxon>
        <taxon>Fabeae</taxon>
        <taxon>Vicia</taxon>
    </lineage>
</organism>
<name>A0AAV0ZCW9_VICFA</name>
<reference evidence="1 2" key="1">
    <citation type="submission" date="2023-01" db="EMBL/GenBank/DDBJ databases">
        <authorList>
            <person name="Kreplak J."/>
        </authorList>
    </citation>
    <scope>NUCLEOTIDE SEQUENCE [LARGE SCALE GENOMIC DNA]</scope>
</reference>
<dbReference type="Pfam" id="PF04450">
    <property type="entry name" value="BSP"/>
    <property type="match status" value="1"/>
</dbReference>
<dbReference type="PANTHER" id="PTHR33321:SF3">
    <property type="entry name" value="OS05G0582000 PROTEIN"/>
    <property type="match status" value="1"/>
</dbReference>
<dbReference type="InterPro" id="IPR007541">
    <property type="entry name" value="Uncharacterised_BSP"/>
</dbReference>
<dbReference type="Proteomes" id="UP001157006">
    <property type="component" value="Chromosome 2"/>
</dbReference>
<evidence type="ECO:0000313" key="1">
    <source>
        <dbReference type="EMBL" id="CAI8596500.1"/>
    </source>
</evidence>
<accession>A0AAV0ZCW9</accession>
<gene>
    <name evidence="1" type="ORF">VFH_II038320</name>
</gene>
<sequence>MENKLLQPLLPQFNPSSHETNQYKNSKFLIPNNNIVHRLLFFLFVAITSIWANYEASKTFDIYIVNDTKDSHAGRRFTLFYISNDRAERILLNTSSFVEQVLYPNSINDNIKNKKNIKSVTLRLVRQNLNSTTTVIAADDEKNNKKYIIEISPMLLEDENFNKMAIVGEIQRAMARVWLWDGRSKAPSRLLDGIAEYVAELAGFRRERLSGGVDELPEPECGLWWDDKDPTHVARLLNYCENNEKGFIRRLNEAMRDTWHDRVVDGLLGLNGSKLLCGLYNASSL</sequence>
<proteinExistence type="predicted"/>
<keyword evidence="2" id="KW-1185">Reference proteome</keyword>
<dbReference type="EMBL" id="OX451737">
    <property type="protein sequence ID" value="CAI8596500.1"/>
    <property type="molecule type" value="Genomic_DNA"/>
</dbReference>
<protein>
    <recommendedName>
        <fullName evidence="3">rRNA N-glycosidase</fullName>
    </recommendedName>
</protein>
<dbReference type="AlphaFoldDB" id="A0AAV0ZCW9"/>
<dbReference type="PANTHER" id="PTHR33321">
    <property type="match status" value="1"/>
</dbReference>
<evidence type="ECO:0000313" key="2">
    <source>
        <dbReference type="Proteomes" id="UP001157006"/>
    </source>
</evidence>
<evidence type="ECO:0008006" key="3">
    <source>
        <dbReference type="Google" id="ProtNLM"/>
    </source>
</evidence>